<comment type="subcellular location">
    <subcellularLocation>
        <location evidence="1">Mitochondrion inner membrane</location>
        <topology evidence="1">Single-pass membrane protein</topology>
    </subcellularLocation>
</comment>
<keyword evidence="5" id="KW-0813">Transport</keyword>
<dbReference type="GeneID" id="90074105"/>
<reference evidence="16 17" key="1">
    <citation type="journal article" date="2023" name="Elife">
        <title>Identification of key yeast species and microbe-microbe interactions impacting larval growth of Drosophila in the wild.</title>
        <authorList>
            <person name="Mure A."/>
            <person name="Sugiura Y."/>
            <person name="Maeda R."/>
            <person name="Honda K."/>
            <person name="Sakurai N."/>
            <person name="Takahashi Y."/>
            <person name="Watada M."/>
            <person name="Katoh T."/>
            <person name="Gotoh A."/>
            <person name="Gotoh Y."/>
            <person name="Taniguchi I."/>
            <person name="Nakamura K."/>
            <person name="Hayashi T."/>
            <person name="Katayama T."/>
            <person name="Uemura T."/>
            <person name="Hattori Y."/>
        </authorList>
    </citation>
    <scope>NUCLEOTIDE SEQUENCE [LARGE SCALE GENOMIC DNA]</scope>
    <source>
        <strain evidence="16 17">SC-9</strain>
    </source>
</reference>
<keyword evidence="3" id="KW-0999">Mitochondrion inner membrane</keyword>
<dbReference type="PROSITE" id="PS50076">
    <property type="entry name" value="DNAJ_2"/>
    <property type="match status" value="1"/>
</dbReference>
<dbReference type="InterPro" id="IPR036869">
    <property type="entry name" value="J_dom_sf"/>
</dbReference>
<feature type="transmembrane region" description="Helical" evidence="14">
    <location>
        <begin position="60"/>
        <end position="77"/>
    </location>
</feature>
<keyword evidence="6" id="KW-0496">Mitochondrion</keyword>
<evidence type="ECO:0000256" key="13">
    <source>
        <dbReference type="SAM" id="MobiDB-lite"/>
    </source>
</evidence>
<dbReference type="EMBL" id="BTFZ01000011">
    <property type="protein sequence ID" value="GMM36130.1"/>
    <property type="molecule type" value="Genomic_DNA"/>
</dbReference>
<dbReference type="SUPFAM" id="SSF46565">
    <property type="entry name" value="Chaperone J-domain"/>
    <property type="match status" value="1"/>
</dbReference>
<evidence type="ECO:0000256" key="11">
    <source>
        <dbReference type="ARBA" id="ARBA00040828"/>
    </source>
</evidence>
<accession>A0AAV5QME3</accession>
<evidence type="ECO:0000259" key="15">
    <source>
        <dbReference type="PROSITE" id="PS50076"/>
    </source>
</evidence>
<evidence type="ECO:0000256" key="3">
    <source>
        <dbReference type="ARBA" id="ARBA00022792"/>
    </source>
</evidence>
<dbReference type="GO" id="GO:0030150">
    <property type="term" value="P:protein import into mitochondrial matrix"/>
    <property type="evidence" value="ECO:0007669"/>
    <property type="project" value="TreeGrafter"/>
</dbReference>
<keyword evidence="5" id="KW-0811">Translocation</keyword>
<evidence type="ECO:0000256" key="10">
    <source>
        <dbReference type="ARBA" id="ARBA00038105"/>
    </source>
</evidence>
<evidence type="ECO:0000313" key="16">
    <source>
        <dbReference type="EMBL" id="GMM36130.1"/>
    </source>
</evidence>
<evidence type="ECO:0000256" key="5">
    <source>
        <dbReference type="ARBA" id="ARBA00023010"/>
    </source>
</evidence>
<dbReference type="FunFam" id="1.10.287.110:FF:000001">
    <property type="entry name" value="Import inner membrane translocase subunit tim14"/>
    <property type="match status" value="1"/>
</dbReference>
<feature type="compositionally biased region" description="Polar residues" evidence="13">
    <location>
        <begin position="30"/>
        <end position="40"/>
    </location>
</feature>
<sequence length="160" mass="17666">MSNTQQQELEYLRRRNQQQEEGFGGASTLEAGSTMSEQKPVSTAEQYFNMAYDSVSEHPYIATAGAFAAAYFLAGVFKKPQPGIGGKAFVKGGFGQKMSAKEALQILGLRESNLTKNKLKETHRRIMLLNHPDKGGSPYLATKINEAKDFLEKRGGMKNK</sequence>
<dbReference type="Proteomes" id="UP001360560">
    <property type="component" value="Unassembled WGS sequence"/>
</dbReference>
<dbReference type="InterPro" id="IPR001623">
    <property type="entry name" value="DnaJ_domain"/>
</dbReference>
<keyword evidence="4 14" id="KW-1133">Transmembrane helix</keyword>
<evidence type="ECO:0000313" key="17">
    <source>
        <dbReference type="Proteomes" id="UP001360560"/>
    </source>
</evidence>
<comment type="function">
    <text evidence="9">Essential component of the PAM complex, a complex required for the translocation of transit peptide-containing proteins from the inner membrane into the mitochondrial matrix in an ATP-dependent manner. In the complex, it is required to stimulate activity of mtHSP70 (SSC1).</text>
</comment>
<evidence type="ECO:0000256" key="7">
    <source>
        <dbReference type="ARBA" id="ARBA00023136"/>
    </source>
</evidence>
<evidence type="ECO:0000256" key="12">
    <source>
        <dbReference type="ARBA" id="ARBA00041716"/>
    </source>
</evidence>
<comment type="similarity">
    <text evidence="10">Belongs to the TIM14 family.</text>
</comment>
<evidence type="ECO:0000256" key="2">
    <source>
        <dbReference type="ARBA" id="ARBA00022692"/>
    </source>
</evidence>
<organism evidence="16 17">
    <name type="scientific">Saccharomycopsis crataegensis</name>
    <dbReference type="NCBI Taxonomy" id="43959"/>
    <lineage>
        <taxon>Eukaryota</taxon>
        <taxon>Fungi</taxon>
        <taxon>Dikarya</taxon>
        <taxon>Ascomycota</taxon>
        <taxon>Saccharomycotina</taxon>
        <taxon>Saccharomycetes</taxon>
        <taxon>Saccharomycopsidaceae</taxon>
        <taxon>Saccharomycopsis</taxon>
    </lineage>
</organism>
<proteinExistence type="inferred from homology"/>
<dbReference type="SMART" id="SM00271">
    <property type="entry name" value="DnaJ"/>
    <property type="match status" value="1"/>
</dbReference>
<keyword evidence="17" id="KW-1185">Reference proteome</keyword>
<keyword evidence="5" id="KW-0653">Protein transport</keyword>
<keyword evidence="7 14" id="KW-0472">Membrane</keyword>
<evidence type="ECO:0000256" key="9">
    <source>
        <dbReference type="ARBA" id="ARBA00037395"/>
    </source>
</evidence>
<evidence type="ECO:0000256" key="6">
    <source>
        <dbReference type="ARBA" id="ARBA00023128"/>
    </source>
</evidence>
<dbReference type="AlphaFoldDB" id="A0AAV5QME3"/>
<feature type="domain" description="J" evidence="15">
    <location>
        <begin position="102"/>
        <end position="160"/>
    </location>
</feature>
<evidence type="ECO:0000256" key="4">
    <source>
        <dbReference type="ARBA" id="ARBA00022989"/>
    </source>
</evidence>
<dbReference type="GO" id="GO:0001405">
    <property type="term" value="C:PAM complex, Tim23 associated import motor"/>
    <property type="evidence" value="ECO:0007669"/>
    <property type="project" value="TreeGrafter"/>
</dbReference>
<evidence type="ECO:0000256" key="14">
    <source>
        <dbReference type="SAM" id="Phobius"/>
    </source>
</evidence>
<gene>
    <name evidence="16" type="ORF">DASC09_034550</name>
</gene>
<dbReference type="GO" id="GO:0001671">
    <property type="term" value="F:ATPase activator activity"/>
    <property type="evidence" value="ECO:0007669"/>
    <property type="project" value="UniProtKB-ARBA"/>
</dbReference>
<protein>
    <recommendedName>
        <fullName evidence="11">Mitochondrial import inner membrane translocase subunit TIM14</fullName>
    </recommendedName>
    <alternativeName>
        <fullName evidence="12">Presequence translocated-associated motor subunit PAM18</fullName>
    </alternativeName>
</protein>
<dbReference type="RefSeq" id="XP_064853126.1">
    <property type="nucleotide sequence ID" value="XM_064997054.1"/>
</dbReference>
<keyword evidence="2 14" id="KW-0812">Transmembrane</keyword>
<dbReference type="PANTHER" id="PTHR12763:SF28">
    <property type="entry name" value="GEO10507P1-RELATED"/>
    <property type="match status" value="1"/>
</dbReference>
<name>A0AAV5QME3_9ASCO</name>
<dbReference type="PANTHER" id="PTHR12763">
    <property type="match status" value="1"/>
</dbReference>
<evidence type="ECO:0000256" key="8">
    <source>
        <dbReference type="ARBA" id="ARBA00023186"/>
    </source>
</evidence>
<evidence type="ECO:0000256" key="1">
    <source>
        <dbReference type="ARBA" id="ARBA00004434"/>
    </source>
</evidence>
<feature type="region of interest" description="Disordered" evidence="13">
    <location>
        <begin position="1"/>
        <end position="40"/>
    </location>
</feature>
<keyword evidence="8" id="KW-0143">Chaperone</keyword>
<comment type="caution">
    <text evidence="16">The sequence shown here is derived from an EMBL/GenBank/DDBJ whole genome shotgun (WGS) entry which is preliminary data.</text>
</comment>
<dbReference type="Gene3D" id="1.10.287.110">
    <property type="entry name" value="DnaJ domain"/>
    <property type="match status" value="1"/>
</dbReference>